<proteinExistence type="predicted"/>
<comment type="caution">
    <text evidence="2">The sequence shown here is derived from an EMBL/GenBank/DDBJ whole genome shotgun (WGS) entry which is preliminary data.</text>
</comment>
<dbReference type="AlphaFoldDB" id="A0AAV5JW32"/>
<reference evidence="2 3" key="1">
    <citation type="journal article" date="2021" name="Commun. Biol.">
        <title>The genome of Shorea leprosula (Dipterocarpaceae) highlights the ecological relevance of drought in aseasonal tropical rainforests.</title>
        <authorList>
            <person name="Ng K.K.S."/>
            <person name="Kobayashi M.J."/>
            <person name="Fawcett J.A."/>
            <person name="Hatakeyama M."/>
            <person name="Paape T."/>
            <person name="Ng C.H."/>
            <person name="Ang C.C."/>
            <person name="Tnah L.H."/>
            <person name="Lee C.T."/>
            <person name="Nishiyama T."/>
            <person name="Sese J."/>
            <person name="O'Brien M.J."/>
            <person name="Copetti D."/>
            <person name="Mohd Noor M.I."/>
            <person name="Ong R.C."/>
            <person name="Putra M."/>
            <person name="Sireger I.Z."/>
            <person name="Indrioko S."/>
            <person name="Kosugi Y."/>
            <person name="Izuno A."/>
            <person name="Isagi Y."/>
            <person name="Lee S.L."/>
            <person name="Shimizu K.K."/>
        </authorList>
    </citation>
    <scope>NUCLEOTIDE SEQUENCE [LARGE SCALE GENOMIC DNA]</scope>
    <source>
        <strain evidence="2">214</strain>
    </source>
</reference>
<keyword evidence="1" id="KW-1133">Transmembrane helix</keyword>
<name>A0AAV5JW32_9ROSI</name>
<organism evidence="2 3">
    <name type="scientific">Rubroshorea leprosula</name>
    <dbReference type="NCBI Taxonomy" id="152421"/>
    <lineage>
        <taxon>Eukaryota</taxon>
        <taxon>Viridiplantae</taxon>
        <taxon>Streptophyta</taxon>
        <taxon>Embryophyta</taxon>
        <taxon>Tracheophyta</taxon>
        <taxon>Spermatophyta</taxon>
        <taxon>Magnoliopsida</taxon>
        <taxon>eudicotyledons</taxon>
        <taxon>Gunneridae</taxon>
        <taxon>Pentapetalae</taxon>
        <taxon>rosids</taxon>
        <taxon>malvids</taxon>
        <taxon>Malvales</taxon>
        <taxon>Dipterocarpaceae</taxon>
        <taxon>Rubroshorea</taxon>
    </lineage>
</organism>
<feature type="transmembrane region" description="Helical" evidence="1">
    <location>
        <begin position="36"/>
        <end position="56"/>
    </location>
</feature>
<dbReference type="Proteomes" id="UP001054252">
    <property type="component" value="Unassembled WGS sequence"/>
</dbReference>
<keyword evidence="1" id="KW-0812">Transmembrane</keyword>
<protein>
    <submittedName>
        <fullName evidence="2">Uncharacterized protein</fullName>
    </submittedName>
</protein>
<accession>A0AAV5JW32</accession>
<feature type="transmembrane region" description="Helical" evidence="1">
    <location>
        <begin position="122"/>
        <end position="140"/>
    </location>
</feature>
<keyword evidence="1" id="KW-0472">Membrane</keyword>
<keyword evidence="3" id="KW-1185">Reference proteome</keyword>
<sequence>MVLLKESSLIWNTPELARSLLPDLHPDPQVGGSPSTSVLVVIVIFFSALAFFFQIFTQILRSVRHHPLLSSSSSSAHRFKPFPIVDSPETESPLVVEIVAVFDSATTITRRKSRNSWLKNSALLEILGEMFYFIYIGTWLNVVLDLDETLVCAYETSTLPLALRNQATEAGLKWFELEYMSSNKDSILTMSFSIFSSVTVVMELKTVTISTTKGDSIFCESTTGKGLKRWLKMTTRTEADGDPPT</sequence>
<dbReference type="EMBL" id="BPVZ01000046">
    <property type="protein sequence ID" value="GKV16708.1"/>
    <property type="molecule type" value="Genomic_DNA"/>
</dbReference>
<evidence type="ECO:0000313" key="3">
    <source>
        <dbReference type="Proteomes" id="UP001054252"/>
    </source>
</evidence>
<evidence type="ECO:0000313" key="2">
    <source>
        <dbReference type="EMBL" id="GKV16708.1"/>
    </source>
</evidence>
<evidence type="ECO:0000256" key="1">
    <source>
        <dbReference type="SAM" id="Phobius"/>
    </source>
</evidence>
<gene>
    <name evidence="2" type="ORF">SLEP1_g27310</name>
</gene>